<evidence type="ECO:0000259" key="3">
    <source>
        <dbReference type="Pfam" id="PF01370"/>
    </source>
</evidence>
<evidence type="ECO:0000313" key="4">
    <source>
        <dbReference type="EMBL" id="CAG84652.2"/>
    </source>
</evidence>
<dbReference type="EMBL" id="CR382133">
    <property type="protein sequence ID" value="CAG84652.2"/>
    <property type="molecule type" value="Genomic_DNA"/>
</dbReference>
<dbReference type="InParanoid" id="Q6BYM3"/>
<dbReference type="OMA" id="HGRYILA"/>
<keyword evidence="5" id="KW-1185">Reference proteome</keyword>
<proteinExistence type="inferred from homology"/>
<dbReference type="Proteomes" id="UP000000599">
    <property type="component" value="Chromosome A"/>
</dbReference>
<dbReference type="SUPFAM" id="SSF51735">
    <property type="entry name" value="NAD(P)-binding Rossmann-fold domains"/>
    <property type="match status" value="1"/>
</dbReference>
<dbReference type="InterPro" id="IPR001509">
    <property type="entry name" value="Epimerase_deHydtase"/>
</dbReference>
<feature type="domain" description="NAD-dependent epimerase/dehydratase" evidence="3">
    <location>
        <begin position="12"/>
        <end position="248"/>
    </location>
</feature>
<protein>
    <submittedName>
        <fullName evidence="4">DEHA2A08448p</fullName>
    </submittedName>
</protein>
<accession>Q6BYM3</accession>
<dbReference type="eggNOG" id="KOG1502">
    <property type="taxonomic scope" value="Eukaryota"/>
</dbReference>
<dbReference type="OrthoDB" id="2735536at2759"/>
<evidence type="ECO:0000256" key="2">
    <source>
        <dbReference type="ARBA" id="ARBA00023445"/>
    </source>
</evidence>
<dbReference type="AlphaFoldDB" id="Q6BYM3"/>
<keyword evidence="1" id="KW-0560">Oxidoreductase</keyword>
<dbReference type="PANTHER" id="PTHR10366">
    <property type="entry name" value="NAD DEPENDENT EPIMERASE/DEHYDRATASE"/>
    <property type="match status" value="1"/>
</dbReference>
<comment type="similarity">
    <text evidence="2">Belongs to the NAD(P)-dependent epimerase/dehydratase family. Dihydroflavonol-4-reductase subfamily.</text>
</comment>
<dbReference type="Pfam" id="PF01370">
    <property type="entry name" value="Epimerase"/>
    <property type="match status" value="1"/>
</dbReference>
<dbReference type="Gene3D" id="3.40.50.720">
    <property type="entry name" value="NAD(P)-binding Rossmann-like Domain"/>
    <property type="match status" value="1"/>
</dbReference>
<dbReference type="GO" id="GO:0016616">
    <property type="term" value="F:oxidoreductase activity, acting on the CH-OH group of donors, NAD or NADP as acceptor"/>
    <property type="evidence" value="ECO:0007669"/>
    <property type="project" value="TreeGrafter"/>
</dbReference>
<dbReference type="STRING" id="284592.Q6BYM3"/>
<dbReference type="RefSeq" id="XP_456696.2">
    <property type="nucleotide sequence ID" value="XM_456696.1"/>
</dbReference>
<organism evidence="4 5">
    <name type="scientific">Debaryomyces hansenii (strain ATCC 36239 / CBS 767 / BCRC 21394 / JCM 1990 / NBRC 0083 / IGC 2968)</name>
    <name type="common">Yeast</name>
    <name type="synonym">Torulaspora hansenii</name>
    <dbReference type="NCBI Taxonomy" id="284592"/>
    <lineage>
        <taxon>Eukaryota</taxon>
        <taxon>Fungi</taxon>
        <taxon>Dikarya</taxon>
        <taxon>Ascomycota</taxon>
        <taxon>Saccharomycotina</taxon>
        <taxon>Pichiomycetes</taxon>
        <taxon>Debaryomycetaceae</taxon>
        <taxon>Debaryomyces</taxon>
    </lineage>
</organism>
<name>Q6BYM3_DEBHA</name>
<dbReference type="InterPro" id="IPR036291">
    <property type="entry name" value="NAD(P)-bd_dom_sf"/>
</dbReference>
<sequence>MSKTEFDTKSPVLVTGATGYVAGWIVKKLLEAGVTVHAAVRDPSNHDKLNHLEELKNSTNGDLKFFAADLLKEGSYAEGMAGCKVVFHTASPFTSKITDPQKDLVDPAKLGTRNVLETANKTESVSRVVLTSSCAAIYGDNKDLVSLPNGTLDESVWNNSSSLSHNAYSYSKTVAEKEAWSICENQSKWDLVVLNPSLVFGPGLNSNATSESFSIMKSFGNGSMNRGTPDIGIGIIDVRDLADAHLRAAFIKNAHGRYIISAHNTSFLEIGKSLSPEYDSYPIPKSAAPKFLIWLVGPFVDKNLTRRYIRDNVNYKWKADNSKSIKELEIRYRPLKDTVSDFFQSIIDAKQI</sequence>
<dbReference type="VEuPathDB" id="FungiDB:DEHA2A08448g"/>
<dbReference type="KEGG" id="dha:DEHA2A08448g"/>
<dbReference type="GeneID" id="2899674"/>
<reference evidence="4 5" key="1">
    <citation type="journal article" date="2004" name="Nature">
        <title>Genome evolution in yeasts.</title>
        <authorList>
            <consortium name="Genolevures"/>
            <person name="Dujon B."/>
            <person name="Sherman D."/>
            <person name="Fischer G."/>
            <person name="Durrens P."/>
            <person name="Casaregola S."/>
            <person name="Lafontaine I."/>
            <person name="de Montigny J."/>
            <person name="Marck C."/>
            <person name="Neuveglise C."/>
            <person name="Talla E."/>
            <person name="Goffard N."/>
            <person name="Frangeul L."/>
            <person name="Aigle M."/>
            <person name="Anthouard V."/>
            <person name="Babour A."/>
            <person name="Barbe V."/>
            <person name="Barnay S."/>
            <person name="Blanchin S."/>
            <person name="Beckerich J.M."/>
            <person name="Beyne E."/>
            <person name="Bleykasten C."/>
            <person name="Boisrame A."/>
            <person name="Boyer J."/>
            <person name="Cattolico L."/>
            <person name="Confanioleri F."/>
            <person name="de Daruvar A."/>
            <person name="Despons L."/>
            <person name="Fabre E."/>
            <person name="Fairhead C."/>
            <person name="Ferry-Dumazet H."/>
            <person name="Groppi A."/>
            <person name="Hantraye F."/>
            <person name="Hennequin C."/>
            <person name="Jauniaux N."/>
            <person name="Joyet P."/>
            <person name="Kachouri R."/>
            <person name="Kerrest A."/>
            <person name="Koszul R."/>
            <person name="Lemaire M."/>
            <person name="Lesur I."/>
            <person name="Ma L."/>
            <person name="Muller H."/>
            <person name="Nicaud J.M."/>
            <person name="Nikolski M."/>
            <person name="Oztas S."/>
            <person name="Ozier-Kalogeropoulos O."/>
            <person name="Pellenz S."/>
            <person name="Potier S."/>
            <person name="Richard G.F."/>
            <person name="Straub M.L."/>
            <person name="Suleau A."/>
            <person name="Swennene D."/>
            <person name="Tekaia F."/>
            <person name="Wesolowski-Louvel M."/>
            <person name="Westhof E."/>
            <person name="Wirth B."/>
            <person name="Zeniou-Meyer M."/>
            <person name="Zivanovic I."/>
            <person name="Bolotin-Fukuhara M."/>
            <person name="Thierry A."/>
            <person name="Bouchier C."/>
            <person name="Caudron B."/>
            <person name="Scarpelli C."/>
            <person name="Gaillardin C."/>
            <person name="Weissenbach J."/>
            <person name="Wincker P."/>
            <person name="Souciet J.L."/>
        </authorList>
    </citation>
    <scope>NUCLEOTIDE SEQUENCE [LARGE SCALE GENOMIC DNA]</scope>
    <source>
        <strain evidence="5">ATCC 36239 / CBS 767 / BCRC 21394 / JCM 1990 / NBRC 0083 / IGC 2968</strain>
    </source>
</reference>
<dbReference type="HOGENOM" id="CLU_007383_9_2_1"/>
<gene>
    <name evidence="4" type="ordered locus">DEHA2A08448g</name>
</gene>
<dbReference type="PANTHER" id="PTHR10366:SF564">
    <property type="entry name" value="STEROL-4-ALPHA-CARBOXYLATE 3-DEHYDROGENASE, DECARBOXYLATING"/>
    <property type="match status" value="1"/>
</dbReference>
<dbReference type="InterPro" id="IPR050425">
    <property type="entry name" value="NAD(P)_dehydrat-like"/>
</dbReference>
<evidence type="ECO:0000313" key="5">
    <source>
        <dbReference type="Proteomes" id="UP000000599"/>
    </source>
</evidence>
<dbReference type="FunFam" id="3.40.50.720:FF:000336">
    <property type="entry name" value="Aldehyde reductase"/>
    <property type="match status" value="1"/>
</dbReference>
<evidence type="ECO:0000256" key="1">
    <source>
        <dbReference type="ARBA" id="ARBA00023002"/>
    </source>
</evidence>